<keyword evidence="10 14" id="KW-0067">ATP-binding</keyword>
<evidence type="ECO:0000256" key="3">
    <source>
        <dbReference type="ARBA" id="ARBA00012584"/>
    </source>
</evidence>
<dbReference type="PROSITE" id="PS51163">
    <property type="entry name" value="YRDC"/>
    <property type="match status" value="1"/>
</dbReference>
<dbReference type="EC" id="2.7.7.87" evidence="3 14"/>
<evidence type="ECO:0000256" key="13">
    <source>
        <dbReference type="ARBA" id="ARBA00056339"/>
    </source>
</evidence>
<dbReference type="InterPro" id="IPR038385">
    <property type="entry name" value="Sua5/YwlC_C"/>
</dbReference>
<proteinExistence type="inferred from homology"/>
<dbReference type="PIRSF" id="PIRSF004930">
    <property type="entry name" value="Tln_factor_SUA5"/>
    <property type="match status" value="1"/>
</dbReference>
<comment type="catalytic activity">
    <reaction evidence="12 14">
        <text>L-threonine + hydrogencarbonate + ATP = L-threonylcarbamoyladenylate + diphosphate + H2O</text>
        <dbReference type="Rhea" id="RHEA:36407"/>
        <dbReference type="ChEBI" id="CHEBI:15377"/>
        <dbReference type="ChEBI" id="CHEBI:17544"/>
        <dbReference type="ChEBI" id="CHEBI:30616"/>
        <dbReference type="ChEBI" id="CHEBI:33019"/>
        <dbReference type="ChEBI" id="CHEBI:57926"/>
        <dbReference type="ChEBI" id="CHEBI:73682"/>
        <dbReference type="EC" id="2.7.7.87"/>
    </reaction>
</comment>
<dbReference type="GO" id="GO:0002949">
    <property type="term" value="P:tRNA threonylcarbamoyladenosine modification"/>
    <property type="evidence" value="ECO:0007669"/>
    <property type="project" value="UniProtKB-ARBA"/>
</dbReference>
<evidence type="ECO:0000259" key="16">
    <source>
        <dbReference type="PROSITE" id="PS51163"/>
    </source>
</evidence>
<evidence type="ECO:0000256" key="12">
    <source>
        <dbReference type="ARBA" id="ARBA00048366"/>
    </source>
</evidence>
<dbReference type="Gene3D" id="3.40.50.11030">
    <property type="entry name" value="Threonylcarbamoyl-AMP synthase, C-terminal domain"/>
    <property type="match status" value="1"/>
</dbReference>
<feature type="binding site" evidence="15">
    <location>
        <position position="161"/>
    </location>
    <ligand>
        <name>ATP</name>
        <dbReference type="ChEBI" id="CHEBI:30616"/>
    </ligand>
</feature>
<organism evidence="17 18">
    <name type="scientific">Tieghemiomyces parasiticus</name>
    <dbReference type="NCBI Taxonomy" id="78921"/>
    <lineage>
        <taxon>Eukaryota</taxon>
        <taxon>Fungi</taxon>
        <taxon>Fungi incertae sedis</taxon>
        <taxon>Zoopagomycota</taxon>
        <taxon>Kickxellomycotina</taxon>
        <taxon>Dimargaritomycetes</taxon>
        <taxon>Dimargaritales</taxon>
        <taxon>Dimargaritaceae</taxon>
        <taxon>Tieghemiomyces</taxon>
    </lineage>
</organism>
<evidence type="ECO:0000256" key="8">
    <source>
        <dbReference type="ARBA" id="ARBA00022695"/>
    </source>
</evidence>
<dbReference type="GO" id="GO:0005737">
    <property type="term" value="C:cytoplasm"/>
    <property type="evidence" value="ECO:0007669"/>
    <property type="project" value="UniProtKB-SubCell"/>
</dbReference>
<dbReference type="OrthoDB" id="412787at2759"/>
<evidence type="ECO:0000256" key="1">
    <source>
        <dbReference type="ARBA" id="ARBA00004496"/>
    </source>
</evidence>
<evidence type="ECO:0000313" key="18">
    <source>
        <dbReference type="Proteomes" id="UP001150569"/>
    </source>
</evidence>
<comment type="subcellular location">
    <subcellularLocation>
        <location evidence="1 14">Cytoplasm</location>
    </subcellularLocation>
</comment>
<accession>A0A9W8A685</accession>
<comment type="similarity">
    <text evidence="2 14">Belongs to the SUA5 family.</text>
</comment>
<keyword evidence="6 14" id="KW-0808">Transferase</keyword>
<name>A0A9W8A685_9FUNG</name>
<evidence type="ECO:0000256" key="5">
    <source>
        <dbReference type="ARBA" id="ARBA00022490"/>
    </source>
</evidence>
<reference evidence="17" key="1">
    <citation type="submission" date="2022-07" db="EMBL/GenBank/DDBJ databases">
        <title>Phylogenomic reconstructions and comparative analyses of Kickxellomycotina fungi.</title>
        <authorList>
            <person name="Reynolds N.K."/>
            <person name="Stajich J.E."/>
            <person name="Barry K."/>
            <person name="Grigoriev I.V."/>
            <person name="Crous P."/>
            <person name="Smith M.E."/>
        </authorList>
    </citation>
    <scope>NUCLEOTIDE SEQUENCE</scope>
    <source>
        <strain evidence="17">RSA 861</strain>
    </source>
</reference>
<dbReference type="GO" id="GO:0003725">
    <property type="term" value="F:double-stranded RNA binding"/>
    <property type="evidence" value="ECO:0007669"/>
    <property type="project" value="UniProtKB-UniRule"/>
</dbReference>
<dbReference type="InterPro" id="IPR005145">
    <property type="entry name" value="Sua5_C"/>
</dbReference>
<feature type="domain" description="YrdC-like" evidence="16">
    <location>
        <begin position="55"/>
        <end position="243"/>
    </location>
</feature>
<evidence type="ECO:0000256" key="9">
    <source>
        <dbReference type="ARBA" id="ARBA00022741"/>
    </source>
</evidence>
<feature type="binding site" evidence="15">
    <location>
        <position position="195"/>
    </location>
    <ligand>
        <name>ATP</name>
        <dbReference type="ChEBI" id="CHEBI:30616"/>
    </ligand>
</feature>
<evidence type="ECO:0000256" key="6">
    <source>
        <dbReference type="ARBA" id="ARBA00022679"/>
    </source>
</evidence>
<gene>
    <name evidence="17" type="ORF">IWQ60_007325</name>
</gene>
<dbReference type="InterPro" id="IPR017945">
    <property type="entry name" value="DHBP_synth_RibB-like_a/b_dom"/>
</dbReference>
<evidence type="ECO:0000256" key="7">
    <source>
        <dbReference type="ARBA" id="ARBA00022694"/>
    </source>
</evidence>
<dbReference type="NCBIfam" id="TIGR00057">
    <property type="entry name" value="L-threonylcarbamoyladenylate synthase"/>
    <property type="match status" value="1"/>
</dbReference>
<feature type="binding site" evidence="15">
    <location>
        <position position="100"/>
    </location>
    <ligand>
        <name>ATP</name>
        <dbReference type="ChEBI" id="CHEBI:30616"/>
    </ligand>
</feature>
<feature type="binding site" evidence="15">
    <location>
        <position position="104"/>
    </location>
    <ligand>
        <name>ATP</name>
        <dbReference type="ChEBI" id="CHEBI:30616"/>
    </ligand>
</feature>
<keyword evidence="9 14" id="KW-0547">Nucleotide-binding</keyword>
<sequence>MTHRANIEVADPTSVLFGTTEGIETPQLYINGQRIPCPFDAEPSTGINGPAPNVPRWLTTSTRLLHEGQVVALPTETVYGLAANALAPAAVARIYQTKNRPADNPLIVHVASLAMLRSLLPGGEIPAVYEPLIRRHWPGPLTLLFPASPTVPAIVTCGLPTVAVRFPAHPVARAAIAYSGLPLAAPSANSSGKPSPTLALHVWDDLEGRVPLILDSGQCAWGIESTVVDGLRQPPAILRPGGVTLEQIRRVPGFEACQVYRKNFTDARLEQAPTTPGMKYRHYSPDAQVVLFERRTDDTDPAAEQDSALTEALRAALARHPGDPVGILTVYPRPASWQTQVGGATPAQIHFRAMADEGPTSDPTAAPYTKNLFRSFREFDKLRVRWILVEGSAETHEGLALMNRLQKAASTVVLYP</sequence>
<comment type="caution">
    <text evidence="17">The sequence shown here is derived from an EMBL/GenBank/DDBJ whole genome shotgun (WGS) entry which is preliminary data.</text>
</comment>
<dbReference type="PANTHER" id="PTHR17490">
    <property type="entry name" value="SUA5"/>
    <property type="match status" value="1"/>
</dbReference>
<protein>
    <recommendedName>
        <fullName evidence="4 14">Threonylcarbamoyl-AMP synthase</fullName>
        <shortName evidence="14">TC-AMP synthase</shortName>
        <ecNumber evidence="3 14">2.7.7.87</ecNumber>
    </recommendedName>
    <alternativeName>
        <fullName evidence="11 14">L-threonylcarbamoyladenylate synthase</fullName>
    </alternativeName>
</protein>
<feature type="binding site" evidence="15">
    <location>
        <position position="239"/>
    </location>
    <ligand>
        <name>ATP</name>
        <dbReference type="ChEBI" id="CHEBI:30616"/>
    </ligand>
</feature>
<dbReference type="GO" id="GO:0006450">
    <property type="term" value="P:regulation of translational fidelity"/>
    <property type="evidence" value="ECO:0007669"/>
    <property type="project" value="TreeGrafter"/>
</dbReference>
<dbReference type="GO" id="GO:0005524">
    <property type="term" value="F:ATP binding"/>
    <property type="evidence" value="ECO:0007669"/>
    <property type="project" value="UniProtKB-UniRule"/>
</dbReference>
<feature type="binding site" evidence="15">
    <location>
        <position position="225"/>
    </location>
    <ligand>
        <name>L-threonine</name>
        <dbReference type="ChEBI" id="CHEBI:57926"/>
    </ligand>
</feature>
<evidence type="ECO:0000313" key="17">
    <source>
        <dbReference type="EMBL" id="KAJ1919100.1"/>
    </source>
</evidence>
<feature type="binding site" evidence="15">
    <location>
        <position position="185"/>
    </location>
    <ligand>
        <name>L-threonine</name>
        <dbReference type="ChEBI" id="CHEBI:57926"/>
    </ligand>
</feature>
<evidence type="ECO:0000256" key="2">
    <source>
        <dbReference type="ARBA" id="ARBA00007663"/>
    </source>
</evidence>
<keyword evidence="5 14" id="KW-0963">Cytoplasm</keyword>
<feature type="binding site" evidence="15">
    <location>
        <position position="77"/>
    </location>
    <ligand>
        <name>L-threonine</name>
        <dbReference type="ChEBI" id="CHEBI:57926"/>
    </ligand>
</feature>
<dbReference type="GO" id="GO:0000049">
    <property type="term" value="F:tRNA binding"/>
    <property type="evidence" value="ECO:0007669"/>
    <property type="project" value="TreeGrafter"/>
</dbReference>
<dbReference type="AlphaFoldDB" id="A0A9W8A685"/>
<evidence type="ECO:0000256" key="4">
    <source>
        <dbReference type="ARBA" id="ARBA00015492"/>
    </source>
</evidence>
<evidence type="ECO:0000256" key="10">
    <source>
        <dbReference type="ARBA" id="ARBA00022840"/>
    </source>
</evidence>
<dbReference type="FunFam" id="3.90.870.10:FF:000008">
    <property type="entry name" value="Threonylcarbamoyl-AMP synthase"/>
    <property type="match status" value="1"/>
</dbReference>
<dbReference type="InterPro" id="IPR050156">
    <property type="entry name" value="TC-AMP_synthase_SUA5"/>
</dbReference>
<dbReference type="GO" id="GO:0061710">
    <property type="term" value="F:L-threonylcarbamoyladenylate synthase"/>
    <property type="evidence" value="ECO:0007669"/>
    <property type="project" value="UniProtKB-EC"/>
</dbReference>
<keyword evidence="8 14" id="KW-0548">Nucleotidyltransferase</keyword>
<dbReference type="Pfam" id="PF01300">
    <property type="entry name" value="Sua5_yciO_yrdC"/>
    <property type="match status" value="1"/>
</dbReference>
<dbReference type="SUPFAM" id="SSF55821">
    <property type="entry name" value="YrdC/RibB"/>
    <property type="match status" value="1"/>
</dbReference>
<dbReference type="EMBL" id="JANBPT010000483">
    <property type="protein sequence ID" value="KAJ1919100.1"/>
    <property type="molecule type" value="Genomic_DNA"/>
</dbReference>
<dbReference type="PANTHER" id="PTHR17490:SF16">
    <property type="entry name" value="THREONYLCARBAMOYL-AMP SYNTHASE"/>
    <property type="match status" value="1"/>
</dbReference>
<feature type="binding site" evidence="15">
    <location>
        <position position="109"/>
    </location>
    <ligand>
        <name>L-threonine</name>
        <dbReference type="ChEBI" id="CHEBI:57926"/>
    </ligand>
</feature>
<comment type="function">
    <text evidence="13">Required for the formation of a threonylcarbamoyl group on adenosine at position 37 (t(6)A37) in tRNAs that read codons beginning with adenine. Likely catalyzes the conversion of L-threonine, HCO(3)(-)/CO(2) and ATP to give threonylcarbamoyl-AMP (TC-AMP) as the acyladenylate intermediate, with the release of diphosphate. Required for normal translation, by ensuring translation fidelity at the level of codon recognition, appropriate translation initiation selection and maintenance of reading frame. Also involved in telomere replication. Binds to single-stranded telomeric (ssTG) DNA and positively regulates telomere length.</text>
</comment>
<dbReference type="Gene3D" id="3.90.870.10">
    <property type="entry name" value="DHBP synthase"/>
    <property type="match status" value="1"/>
</dbReference>
<keyword evidence="18" id="KW-1185">Reference proteome</keyword>
<feature type="binding site" evidence="15">
    <location>
        <position position="165"/>
    </location>
    <ligand>
        <name>L-threonine</name>
        <dbReference type="ChEBI" id="CHEBI:57926"/>
    </ligand>
</feature>
<evidence type="ECO:0000256" key="14">
    <source>
        <dbReference type="PIRNR" id="PIRNR004930"/>
    </source>
</evidence>
<dbReference type="Proteomes" id="UP001150569">
    <property type="component" value="Unassembled WGS sequence"/>
</dbReference>
<dbReference type="InterPro" id="IPR010923">
    <property type="entry name" value="T(6)A37_SUA5"/>
</dbReference>
<feature type="binding site" evidence="15">
    <location>
        <position position="283"/>
    </location>
    <ligand>
        <name>ATP</name>
        <dbReference type="ChEBI" id="CHEBI:30616"/>
    </ligand>
</feature>
<keyword evidence="7 14" id="KW-0819">tRNA processing</keyword>
<evidence type="ECO:0000256" key="15">
    <source>
        <dbReference type="PIRSR" id="PIRSR004930-1"/>
    </source>
</evidence>
<dbReference type="Pfam" id="PF03481">
    <property type="entry name" value="Sua5_C"/>
    <property type="match status" value="1"/>
</dbReference>
<feature type="binding site" evidence="15">
    <location>
        <position position="187"/>
    </location>
    <ligand>
        <name>ATP</name>
        <dbReference type="ChEBI" id="CHEBI:30616"/>
    </ligand>
</feature>
<evidence type="ECO:0000256" key="11">
    <source>
        <dbReference type="ARBA" id="ARBA00029774"/>
    </source>
</evidence>
<dbReference type="InterPro" id="IPR006070">
    <property type="entry name" value="Sua5-like_dom"/>
</dbReference>